<protein>
    <submittedName>
        <fullName evidence="2">Uncharacterized protein</fullName>
    </submittedName>
</protein>
<comment type="caution">
    <text evidence="2">The sequence shown here is derived from an EMBL/GenBank/DDBJ whole genome shotgun (WGS) entry which is preliminary data.</text>
</comment>
<dbReference type="Proteomes" id="UP001054857">
    <property type="component" value="Unassembled WGS sequence"/>
</dbReference>
<evidence type="ECO:0000313" key="3">
    <source>
        <dbReference type="Proteomes" id="UP001054857"/>
    </source>
</evidence>
<reference evidence="2 3" key="1">
    <citation type="journal article" date="2021" name="Sci. Rep.">
        <title>Genome sequencing of the multicellular alga Astrephomene provides insights into convergent evolution of germ-soma differentiation.</title>
        <authorList>
            <person name="Yamashita S."/>
            <person name="Yamamoto K."/>
            <person name="Matsuzaki R."/>
            <person name="Suzuki S."/>
            <person name="Yamaguchi H."/>
            <person name="Hirooka S."/>
            <person name="Minakuchi Y."/>
            <person name="Miyagishima S."/>
            <person name="Kawachi M."/>
            <person name="Toyoda A."/>
            <person name="Nozaki H."/>
        </authorList>
    </citation>
    <scope>NUCLEOTIDE SEQUENCE [LARGE SCALE GENOMIC DNA]</scope>
    <source>
        <strain evidence="2 3">NIES-4017</strain>
    </source>
</reference>
<feature type="compositionally biased region" description="Polar residues" evidence="1">
    <location>
        <begin position="72"/>
        <end position="83"/>
    </location>
</feature>
<feature type="region of interest" description="Disordered" evidence="1">
    <location>
        <begin position="72"/>
        <end position="94"/>
    </location>
</feature>
<proteinExistence type="predicted"/>
<dbReference type="AlphaFoldDB" id="A0AAD3HN58"/>
<sequence length="200" mass="20151">EEGVSKSWLLGAHSCADLTSGGGDGSGTPTRRAGVWMGLQHSHEPGTTAATAATTTEEEEVAVGAAGYSSCLQTGRRQQTQPSGRPLHAGGAAGGNGSLGMEAAGAAAVTAVSMVPASALCPQAPGATTLRAARQLAGATSPLAPEKRKGKQAVWFASSLQEALIVAEFMSYKLGVVRITSVRKLDEGMAQMASVTGPFL</sequence>
<gene>
    <name evidence="2" type="ORF">Agub_g8034</name>
</gene>
<organism evidence="2 3">
    <name type="scientific">Astrephomene gubernaculifera</name>
    <dbReference type="NCBI Taxonomy" id="47775"/>
    <lineage>
        <taxon>Eukaryota</taxon>
        <taxon>Viridiplantae</taxon>
        <taxon>Chlorophyta</taxon>
        <taxon>core chlorophytes</taxon>
        <taxon>Chlorophyceae</taxon>
        <taxon>CS clade</taxon>
        <taxon>Chlamydomonadales</taxon>
        <taxon>Astrephomenaceae</taxon>
        <taxon>Astrephomene</taxon>
    </lineage>
</organism>
<feature type="non-terminal residue" evidence="2">
    <location>
        <position position="1"/>
    </location>
</feature>
<feature type="non-terminal residue" evidence="2">
    <location>
        <position position="200"/>
    </location>
</feature>
<dbReference type="EMBL" id="BMAR01000014">
    <property type="protein sequence ID" value="GFR46460.1"/>
    <property type="molecule type" value="Genomic_DNA"/>
</dbReference>
<evidence type="ECO:0000313" key="2">
    <source>
        <dbReference type="EMBL" id="GFR46460.1"/>
    </source>
</evidence>
<keyword evidence="3" id="KW-1185">Reference proteome</keyword>
<name>A0AAD3HN58_9CHLO</name>
<accession>A0AAD3HN58</accession>
<evidence type="ECO:0000256" key="1">
    <source>
        <dbReference type="SAM" id="MobiDB-lite"/>
    </source>
</evidence>